<reference evidence="4" key="1">
    <citation type="submission" date="2019-08" db="EMBL/GenBank/DDBJ databases">
        <authorList>
            <person name="Kucharzyk K."/>
            <person name="Murdoch R.W."/>
            <person name="Higgins S."/>
            <person name="Loffler F."/>
        </authorList>
    </citation>
    <scope>NUCLEOTIDE SEQUENCE</scope>
</reference>
<comment type="caution">
    <text evidence="4">The sequence shown here is derived from an EMBL/GenBank/DDBJ whole genome shotgun (WGS) entry which is preliminary data.</text>
</comment>
<dbReference type="Gene3D" id="3.40.50.300">
    <property type="entry name" value="P-loop containing nucleotide triphosphate hydrolases"/>
    <property type="match status" value="1"/>
</dbReference>
<proteinExistence type="predicted"/>
<dbReference type="EC" id="3.6.3.17" evidence="4"/>
<organism evidence="4">
    <name type="scientific">bioreactor metagenome</name>
    <dbReference type="NCBI Taxonomy" id="1076179"/>
    <lineage>
        <taxon>unclassified sequences</taxon>
        <taxon>metagenomes</taxon>
        <taxon>ecological metagenomes</taxon>
    </lineage>
</organism>
<evidence type="ECO:0000256" key="1">
    <source>
        <dbReference type="ARBA" id="ARBA00022741"/>
    </source>
</evidence>
<evidence type="ECO:0000313" key="4">
    <source>
        <dbReference type="EMBL" id="MPN52969.1"/>
    </source>
</evidence>
<keyword evidence="4" id="KW-0378">Hydrolase</keyword>
<dbReference type="Pfam" id="PF00005">
    <property type="entry name" value="ABC_tran"/>
    <property type="match status" value="1"/>
</dbReference>
<dbReference type="InterPro" id="IPR027417">
    <property type="entry name" value="P-loop_NTPase"/>
</dbReference>
<dbReference type="GO" id="GO:0016887">
    <property type="term" value="F:ATP hydrolysis activity"/>
    <property type="evidence" value="ECO:0007669"/>
    <property type="project" value="InterPro"/>
</dbReference>
<gene>
    <name evidence="4" type="primary">rbsA_77</name>
    <name evidence="4" type="ORF">SDC9_200632</name>
</gene>
<dbReference type="SUPFAM" id="SSF52540">
    <property type="entry name" value="P-loop containing nucleoside triphosphate hydrolases"/>
    <property type="match status" value="1"/>
</dbReference>
<dbReference type="PANTHER" id="PTHR43790:SF4">
    <property type="entry name" value="GUANOSINE IMPORT ATP-BINDING PROTEIN NUPO"/>
    <property type="match status" value="1"/>
</dbReference>
<evidence type="ECO:0000256" key="2">
    <source>
        <dbReference type="ARBA" id="ARBA00022840"/>
    </source>
</evidence>
<dbReference type="InterPro" id="IPR003439">
    <property type="entry name" value="ABC_transporter-like_ATP-bd"/>
</dbReference>
<keyword evidence="2 4" id="KW-0067">ATP-binding</keyword>
<dbReference type="PANTHER" id="PTHR43790">
    <property type="entry name" value="CARBOHYDRATE TRANSPORT ATP-BINDING PROTEIN MG119-RELATED"/>
    <property type="match status" value="1"/>
</dbReference>
<dbReference type="AlphaFoldDB" id="A0A645IRI6"/>
<name>A0A645IRI6_9ZZZZ</name>
<feature type="domain" description="ABC transporter" evidence="3">
    <location>
        <begin position="26"/>
        <end position="76"/>
    </location>
</feature>
<protein>
    <submittedName>
        <fullName evidence="4">Ribose import ATP-binding protein RbsA</fullName>
        <ecNumber evidence="4">3.6.3.17</ecNumber>
    </submittedName>
</protein>
<accession>A0A645IRI6</accession>
<dbReference type="EMBL" id="VSSQ01119607">
    <property type="protein sequence ID" value="MPN52969.1"/>
    <property type="molecule type" value="Genomic_DNA"/>
</dbReference>
<keyword evidence="1" id="KW-0547">Nucleotide-binding</keyword>
<sequence>MSIEENLILECHNKPPYVKRHSLQSKQIEEFGRKTVETYDIRAQDTKQSANSLSGGNQQKVVVARALTKTPMILLAAYPTRGLDVGAIEFIHKLILEQRRKGCAIVLFSNELDEVFALGDRIGVMFEGRMIGIHPTEKLNRQKVGLMMAGQALE</sequence>
<evidence type="ECO:0000259" key="3">
    <source>
        <dbReference type="Pfam" id="PF00005"/>
    </source>
</evidence>
<dbReference type="InterPro" id="IPR050107">
    <property type="entry name" value="ABC_carbohydrate_import_ATPase"/>
</dbReference>
<dbReference type="GO" id="GO:0005524">
    <property type="term" value="F:ATP binding"/>
    <property type="evidence" value="ECO:0007669"/>
    <property type="project" value="UniProtKB-KW"/>
</dbReference>